<sequence length="70" mass="8161">MIDPENDNYSNDPNDALRREDEVENINEINGDDTSIEYDKDMLEQADEASRPSYELDLDDFEDNDDDLDD</sequence>
<evidence type="ECO:0000313" key="2">
    <source>
        <dbReference type="EMBL" id="SDC44345.1"/>
    </source>
</evidence>
<reference evidence="3" key="1">
    <citation type="submission" date="2016-10" db="EMBL/GenBank/DDBJ databases">
        <authorList>
            <person name="Varghese N."/>
            <person name="Submissions S."/>
        </authorList>
    </citation>
    <scope>NUCLEOTIDE SEQUENCE [LARGE SCALE GENOMIC DNA]</scope>
    <source>
        <strain evidence="3">DSM 18609</strain>
    </source>
</reference>
<feature type="region of interest" description="Disordered" evidence="1">
    <location>
        <begin position="1"/>
        <end position="70"/>
    </location>
</feature>
<protein>
    <submittedName>
        <fullName evidence="2">Uncharacterized protein</fullName>
    </submittedName>
</protein>
<name>A0A1G6LNL6_9SPHI</name>
<feature type="compositionally biased region" description="Acidic residues" evidence="1">
    <location>
        <begin position="56"/>
        <end position="70"/>
    </location>
</feature>
<proteinExistence type="predicted"/>
<keyword evidence="3" id="KW-1185">Reference proteome</keyword>
<evidence type="ECO:0000313" key="3">
    <source>
        <dbReference type="Proteomes" id="UP000199455"/>
    </source>
</evidence>
<feature type="compositionally biased region" description="Acidic residues" evidence="1">
    <location>
        <begin position="22"/>
        <end position="36"/>
    </location>
</feature>
<accession>A0A1G6LNL6</accession>
<dbReference type="AlphaFoldDB" id="A0A1G6LNL6"/>
<evidence type="ECO:0000256" key="1">
    <source>
        <dbReference type="SAM" id="MobiDB-lite"/>
    </source>
</evidence>
<dbReference type="RefSeq" id="WP_090765063.1">
    <property type="nucleotide sequence ID" value="NZ_FMZH01000002.1"/>
</dbReference>
<gene>
    <name evidence="2" type="ORF">SAMN04488024_10278</name>
</gene>
<dbReference type="EMBL" id="FMZH01000002">
    <property type="protein sequence ID" value="SDC44345.1"/>
    <property type="molecule type" value="Genomic_DNA"/>
</dbReference>
<dbReference type="Proteomes" id="UP000199455">
    <property type="component" value="Unassembled WGS sequence"/>
</dbReference>
<organism evidence="2 3">
    <name type="scientific">Pedobacter soli</name>
    <dbReference type="NCBI Taxonomy" id="390242"/>
    <lineage>
        <taxon>Bacteria</taxon>
        <taxon>Pseudomonadati</taxon>
        <taxon>Bacteroidota</taxon>
        <taxon>Sphingobacteriia</taxon>
        <taxon>Sphingobacteriales</taxon>
        <taxon>Sphingobacteriaceae</taxon>
        <taxon>Pedobacter</taxon>
    </lineage>
</organism>